<dbReference type="SMART" id="SM00389">
    <property type="entry name" value="HOX"/>
    <property type="match status" value="1"/>
</dbReference>
<dbReference type="WBParaSite" id="Csp11.Scaffold618.g6082.t1">
    <property type="protein sequence ID" value="Csp11.Scaffold618.g6082.t1"/>
    <property type="gene ID" value="Csp11.Scaffold618.g6082"/>
</dbReference>
<dbReference type="GO" id="GO:0000981">
    <property type="term" value="F:DNA-binding transcription factor activity, RNA polymerase II-specific"/>
    <property type="evidence" value="ECO:0007669"/>
    <property type="project" value="InterPro"/>
</dbReference>
<dbReference type="STRING" id="1561998.A0A1I7THV5"/>
<feature type="compositionally biased region" description="Polar residues" evidence="7">
    <location>
        <begin position="77"/>
        <end position="86"/>
    </location>
</feature>
<dbReference type="Proteomes" id="UP000095282">
    <property type="component" value="Unplaced"/>
</dbReference>
<dbReference type="GO" id="GO:0003677">
    <property type="term" value="F:DNA binding"/>
    <property type="evidence" value="ECO:0007669"/>
    <property type="project" value="UniProtKB-UniRule"/>
</dbReference>
<evidence type="ECO:0000256" key="5">
    <source>
        <dbReference type="PROSITE-ProRule" id="PRU00108"/>
    </source>
</evidence>
<dbReference type="PRINTS" id="PR00024">
    <property type="entry name" value="HOMEOBOX"/>
</dbReference>
<dbReference type="PANTHER" id="PTHR24333">
    <property type="entry name" value="HOMEO BOX HB9 LIKE A-RELATED"/>
    <property type="match status" value="1"/>
</dbReference>
<dbReference type="SUPFAM" id="SSF46689">
    <property type="entry name" value="Homeodomain-like"/>
    <property type="match status" value="1"/>
</dbReference>
<dbReference type="PANTHER" id="PTHR24333:SF8">
    <property type="entry name" value="HOMEOBOX PROTEIN CEH-62"/>
    <property type="match status" value="1"/>
</dbReference>
<sequence length="281" mass="31286">MVHSSAFHPYTRPNVTNPPSDMTYEESLRLLLAIAQVQEASDLLQRTDLPKQVSPPISAPVLTPNPVTSPVVLTPEQPLQSPSIPNEKSRRKRTTFSPEQATRLESEYISDSYMAREKRLQLAHSLNLSENQVKTWFQNRRAKDKRDKKTENSSNSTLSRKSSPSRKSSSDSSPTPSLMSVSTPFVLPSSHQIQIASLPTTIESTMLPSSPQESIIQKVEQFPVNHQLIQNFDALNNYIQSLSSNSQFVPSSQSLLVSSSPPFFNPNVLMNFPSPLESAII</sequence>
<protein>
    <submittedName>
        <fullName evidence="10">Homeobox domain-containing protein</fullName>
    </submittedName>
</protein>
<keyword evidence="3 5" id="KW-0371">Homeobox</keyword>
<evidence type="ECO:0000256" key="4">
    <source>
        <dbReference type="ARBA" id="ARBA00023242"/>
    </source>
</evidence>
<dbReference type="InterPro" id="IPR009057">
    <property type="entry name" value="Homeodomain-like_sf"/>
</dbReference>
<feature type="domain" description="Homeobox" evidence="8">
    <location>
        <begin position="87"/>
        <end position="147"/>
    </location>
</feature>
<dbReference type="Pfam" id="PF00046">
    <property type="entry name" value="Homeodomain"/>
    <property type="match status" value="1"/>
</dbReference>
<evidence type="ECO:0000256" key="3">
    <source>
        <dbReference type="ARBA" id="ARBA00023155"/>
    </source>
</evidence>
<evidence type="ECO:0000259" key="8">
    <source>
        <dbReference type="PROSITE" id="PS50071"/>
    </source>
</evidence>
<feature type="DNA-binding region" description="Homeobox" evidence="5">
    <location>
        <begin position="89"/>
        <end position="148"/>
    </location>
</feature>
<organism evidence="9 10">
    <name type="scientific">Caenorhabditis tropicalis</name>
    <dbReference type="NCBI Taxonomy" id="1561998"/>
    <lineage>
        <taxon>Eukaryota</taxon>
        <taxon>Metazoa</taxon>
        <taxon>Ecdysozoa</taxon>
        <taxon>Nematoda</taxon>
        <taxon>Chromadorea</taxon>
        <taxon>Rhabditida</taxon>
        <taxon>Rhabditina</taxon>
        <taxon>Rhabditomorpha</taxon>
        <taxon>Rhabditoidea</taxon>
        <taxon>Rhabditidae</taxon>
        <taxon>Peloderinae</taxon>
        <taxon>Caenorhabditis</taxon>
    </lineage>
</organism>
<keyword evidence="2 5" id="KW-0238">DNA-binding</keyword>
<dbReference type="InterPro" id="IPR020479">
    <property type="entry name" value="HD_metazoa"/>
</dbReference>
<dbReference type="InterPro" id="IPR017970">
    <property type="entry name" value="Homeobox_CS"/>
</dbReference>
<feature type="region of interest" description="Disordered" evidence="7">
    <location>
        <begin position="55"/>
        <end position="103"/>
    </location>
</feature>
<dbReference type="PROSITE" id="PS00027">
    <property type="entry name" value="HOMEOBOX_1"/>
    <property type="match status" value="1"/>
</dbReference>
<dbReference type="CDD" id="cd00086">
    <property type="entry name" value="homeodomain"/>
    <property type="match status" value="1"/>
</dbReference>
<reference evidence="10" key="1">
    <citation type="submission" date="2016-11" db="UniProtKB">
        <authorList>
            <consortium name="WormBaseParasite"/>
        </authorList>
    </citation>
    <scope>IDENTIFICATION</scope>
</reference>
<proteinExistence type="predicted"/>
<dbReference type="InterPro" id="IPR001356">
    <property type="entry name" value="HD"/>
</dbReference>
<evidence type="ECO:0000256" key="6">
    <source>
        <dbReference type="RuleBase" id="RU000682"/>
    </source>
</evidence>
<evidence type="ECO:0000256" key="2">
    <source>
        <dbReference type="ARBA" id="ARBA00023125"/>
    </source>
</evidence>
<dbReference type="InterPro" id="IPR050848">
    <property type="entry name" value="Homeobox_TF"/>
</dbReference>
<keyword evidence="4 5" id="KW-0539">Nucleus</keyword>
<dbReference type="GO" id="GO:0005634">
    <property type="term" value="C:nucleus"/>
    <property type="evidence" value="ECO:0007669"/>
    <property type="project" value="UniProtKB-SubCell"/>
</dbReference>
<keyword evidence="9" id="KW-1185">Reference proteome</keyword>
<name>A0A1I7THV5_9PELO</name>
<accession>A0A1I7THV5</accession>
<feature type="region of interest" description="Disordered" evidence="7">
    <location>
        <begin position="137"/>
        <end position="183"/>
    </location>
</feature>
<comment type="subcellular location">
    <subcellularLocation>
        <location evidence="1 5 6">Nucleus</location>
    </subcellularLocation>
</comment>
<feature type="region of interest" description="Disordered" evidence="7">
    <location>
        <begin position="1"/>
        <end position="21"/>
    </location>
</feature>
<evidence type="ECO:0000256" key="1">
    <source>
        <dbReference type="ARBA" id="ARBA00004123"/>
    </source>
</evidence>
<dbReference type="AlphaFoldDB" id="A0A1I7THV5"/>
<evidence type="ECO:0000313" key="9">
    <source>
        <dbReference type="Proteomes" id="UP000095282"/>
    </source>
</evidence>
<feature type="compositionally biased region" description="Low complexity" evidence="7">
    <location>
        <begin position="152"/>
        <end position="182"/>
    </location>
</feature>
<dbReference type="Gene3D" id="1.10.10.60">
    <property type="entry name" value="Homeodomain-like"/>
    <property type="match status" value="1"/>
</dbReference>
<evidence type="ECO:0000313" key="10">
    <source>
        <dbReference type="WBParaSite" id="Csp11.Scaffold618.g6082.t1"/>
    </source>
</evidence>
<dbReference type="PROSITE" id="PS50071">
    <property type="entry name" value="HOMEOBOX_2"/>
    <property type="match status" value="1"/>
</dbReference>
<evidence type="ECO:0000256" key="7">
    <source>
        <dbReference type="SAM" id="MobiDB-lite"/>
    </source>
</evidence>
<dbReference type="eggNOG" id="KOG0489">
    <property type="taxonomic scope" value="Eukaryota"/>
</dbReference>